<gene>
    <name evidence="9" type="ORF">SAMN02745724_03145</name>
</gene>
<feature type="transmembrane region" description="Helical" evidence="7">
    <location>
        <begin position="74"/>
        <end position="94"/>
    </location>
</feature>
<dbReference type="InterPro" id="IPR035973">
    <property type="entry name" value="Cyt_c_oxidase_su3-like_sf"/>
</dbReference>
<reference evidence="9 10" key="1">
    <citation type="submission" date="2016-10" db="EMBL/GenBank/DDBJ databases">
        <authorList>
            <person name="de Groot N.N."/>
        </authorList>
    </citation>
    <scope>NUCLEOTIDE SEQUENCE [LARGE SCALE GENOMIC DNA]</scope>
    <source>
        <strain evidence="9 10">DSM 6059</strain>
    </source>
</reference>
<dbReference type="EMBL" id="FOLO01000027">
    <property type="protein sequence ID" value="SFD00010.1"/>
    <property type="molecule type" value="Genomic_DNA"/>
</dbReference>
<dbReference type="GO" id="GO:0004129">
    <property type="term" value="F:cytochrome-c oxidase activity"/>
    <property type="evidence" value="ECO:0007669"/>
    <property type="project" value="InterPro"/>
</dbReference>
<evidence type="ECO:0000256" key="5">
    <source>
        <dbReference type="ARBA" id="ARBA00023136"/>
    </source>
</evidence>
<keyword evidence="10" id="KW-1185">Reference proteome</keyword>
<sequence length="207" mass="23787">MNSLLIAPFYLNGCGSVINEPETRNKIPGNRAIWVGIFAEMTEFAMFFIVYFIAKAHYPEQFSQGPLHLNTLAGTLNTIALITSSYFVAKALFAIRQGNKNQSIKWLWAAVSAGVLYLMIKIWEYYWNSSHGIHSDTNSFYTMYYYMTFNHLLHVGWASGSLLWAIKQLKSGYYTQENHVGLTAIASYWHMVDLAWIIIFPLLYVLR</sequence>
<evidence type="ECO:0000256" key="1">
    <source>
        <dbReference type="ARBA" id="ARBA00004141"/>
    </source>
</evidence>
<proteinExistence type="inferred from homology"/>
<evidence type="ECO:0000256" key="4">
    <source>
        <dbReference type="ARBA" id="ARBA00022989"/>
    </source>
</evidence>
<evidence type="ECO:0000256" key="7">
    <source>
        <dbReference type="SAM" id="Phobius"/>
    </source>
</evidence>
<keyword evidence="4 7" id="KW-1133">Transmembrane helix</keyword>
<dbReference type="CDD" id="cd02862">
    <property type="entry name" value="NorE_like"/>
    <property type="match status" value="1"/>
</dbReference>
<comment type="similarity">
    <text evidence="2 6">Belongs to the cytochrome c oxidase subunit 3 family.</text>
</comment>
<dbReference type="InterPro" id="IPR024791">
    <property type="entry name" value="Cyt_c/ubiquinol_Oxase_su3"/>
</dbReference>
<accession>A0A1I1P220</accession>
<evidence type="ECO:0000256" key="3">
    <source>
        <dbReference type="ARBA" id="ARBA00022692"/>
    </source>
</evidence>
<dbReference type="SUPFAM" id="SSF81452">
    <property type="entry name" value="Cytochrome c oxidase subunit III-like"/>
    <property type="match status" value="1"/>
</dbReference>
<dbReference type="STRING" id="1123010.SAMN02745724_03145"/>
<feature type="transmembrane region" description="Helical" evidence="7">
    <location>
        <begin position="106"/>
        <end position="123"/>
    </location>
</feature>
<dbReference type="InterPro" id="IPR013833">
    <property type="entry name" value="Cyt_c_oxidase_su3_a-hlx"/>
</dbReference>
<feature type="transmembrane region" description="Helical" evidence="7">
    <location>
        <begin position="143"/>
        <end position="166"/>
    </location>
</feature>
<dbReference type="RefSeq" id="WP_218156534.1">
    <property type="nucleotide sequence ID" value="NZ_FOLO01000027.1"/>
</dbReference>
<keyword evidence="3 6" id="KW-0812">Transmembrane</keyword>
<dbReference type="GO" id="GO:0019646">
    <property type="term" value="P:aerobic electron transport chain"/>
    <property type="evidence" value="ECO:0007669"/>
    <property type="project" value="InterPro"/>
</dbReference>
<comment type="subcellular location">
    <subcellularLocation>
        <location evidence="6">Cell membrane</location>
        <topology evidence="6">Multi-pass membrane protein</topology>
    </subcellularLocation>
    <subcellularLocation>
        <location evidence="1">Membrane</location>
        <topology evidence="1">Multi-pass membrane protein</topology>
    </subcellularLocation>
</comment>
<dbReference type="PANTHER" id="PTHR11403">
    <property type="entry name" value="CYTOCHROME C OXIDASE SUBUNIT III"/>
    <property type="match status" value="1"/>
</dbReference>
<keyword evidence="5 7" id="KW-0472">Membrane</keyword>
<evidence type="ECO:0000256" key="6">
    <source>
        <dbReference type="RuleBase" id="RU003376"/>
    </source>
</evidence>
<dbReference type="Gene3D" id="1.20.120.80">
    <property type="entry name" value="Cytochrome c oxidase, subunit III, four-helix bundle"/>
    <property type="match status" value="1"/>
</dbReference>
<evidence type="ECO:0000313" key="10">
    <source>
        <dbReference type="Proteomes" id="UP000198862"/>
    </source>
</evidence>
<name>A0A1I1P220_9GAMM</name>
<evidence type="ECO:0000259" key="8">
    <source>
        <dbReference type="PROSITE" id="PS50253"/>
    </source>
</evidence>
<dbReference type="PANTHER" id="PTHR11403:SF6">
    <property type="entry name" value="NITRIC OXIDE REDUCTASE SUBUNIT E"/>
    <property type="match status" value="1"/>
</dbReference>
<organism evidence="9 10">
    <name type="scientific">Pseudoalteromonas denitrificans DSM 6059</name>
    <dbReference type="NCBI Taxonomy" id="1123010"/>
    <lineage>
        <taxon>Bacteria</taxon>
        <taxon>Pseudomonadati</taxon>
        <taxon>Pseudomonadota</taxon>
        <taxon>Gammaproteobacteria</taxon>
        <taxon>Alteromonadales</taxon>
        <taxon>Pseudoalteromonadaceae</taxon>
        <taxon>Pseudoalteromonas</taxon>
    </lineage>
</organism>
<dbReference type="Pfam" id="PF00510">
    <property type="entry name" value="COX3"/>
    <property type="match status" value="1"/>
</dbReference>
<dbReference type="InterPro" id="IPR000298">
    <property type="entry name" value="Cyt_c_oxidase-like_su3"/>
</dbReference>
<dbReference type="PROSITE" id="PS50253">
    <property type="entry name" value="COX3"/>
    <property type="match status" value="1"/>
</dbReference>
<feature type="transmembrane region" description="Helical" evidence="7">
    <location>
        <begin position="32"/>
        <end position="54"/>
    </location>
</feature>
<protein>
    <submittedName>
        <fullName evidence="9">Cytochrome c oxidase subunit 3</fullName>
    </submittedName>
</protein>
<evidence type="ECO:0000256" key="2">
    <source>
        <dbReference type="ARBA" id="ARBA00010581"/>
    </source>
</evidence>
<dbReference type="AlphaFoldDB" id="A0A1I1P220"/>
<feature type="transmembrane region" description="Helical" evidence="7">
    <location>
        <begin position="187"/>
        <end position="206"/>
    </location>
</feature>
<evidence type="ECO:0000313" key="9">
    <source>
        <dbReference type="EMBL" id="SFD00010.1"/>
    </source>
</evidence>
<dbReference type="GO" id="GO:0005886">
    <property type="term" value="C:plasma membrane"/>
    <property type="evidence" value="ECO:0007669"/>
    <property type="project" value="UniProtKB-SubCell"/>
</dbReference>
<dbReference type="Proteomes" id="UP000198862">
    <property type="component" value="Unassembled WGS sequence"/>
</dbReference>
<feature type="domain" description="Heme-copper oxidase subunit III family profile" evidence="8">
    <location>
        <begin position="32"/>
        <end position="207"/>
    </location>
</feature>